<sequence length="919" mass="101989">MLHRLVCVIFFGFILSGSVHAQCPEPGMLYDRINLAADTLEDKDLIIEMKKIIRIADQCSQNKDSIYAQALHILGRTFWYEGKLDSAIIFTKKAISVNAGNFKGANDANTCHSYFNLGCIYNDLGDIRQALNALDLAIKVGQRYPGKAASVAGSYNKMASICTSIGDYEKTVRFSDLGYGLAQKLNRDDLKARSMMEKSQGLEELGLYKESEIALNLSLKFASSDQDEALKGAIFSMLAELKKKQSEPRTVIAYYQKSFESFKKDKFLYGCAQVANNLGFYYHTEFSDLKKALENYTLALQYMVLPSGKAVILNNISKVYADKKSYSNALIYNDQAIQTALEQLDVKKQSAVLTSQIIRSVVNKTELLTIIQHRADTWLGFAKATANDRAKLGNALKTYMLADTMIDYMRWEHTGNLTKLFWRGKTRAMYERAIETCYLLNNPEKAFYFFEKSRAVMLTDQLNELGAKQLLSAKDQKKEGELKKNVADLQSQVAAAGKSADEIRTKILNAQQEQETFVRQIEKSNPQYYAYKYDNSVPTLTQLKTGILGEKQSLVSYFVGDSAVYGLAISAGKVILKKIDLSEYQLLTSQFQKLMINREAQNKAFKSYLSISSKLYELLLKPFNIPVQTRVIVSPDGGFLPFEAFSTSATEPEYLVGQYAFSYTYSAGFLAKSLKKERARTFSGSFLGLAPVTYAPRLSQASLPGSAEVLKTIDQAFFLSKILTGPEASRSAFINNSPDYRIVQLLTHATADSSGNTPTLYFADSTLIVNELPANASSATELLILSACRTGIGKNQKGEGVFSLARGFAGIGIPSILTTLWSVENEPVYDLTTLFYVGLEAGLPLDIALQNAQNEWLKNASPSDRLPYAWAGMVLVGNTQAVSPGPSRSVVFVLLGGLAVLAVFLIYYFRKRANQRISV</sequence>
<organism evidence="5 6">
    <name type="scientific">Dyadobacter arcticus</name>
    <dbReference type="NCBI Taxonomy" id="1078754"/>
    <lineage>
        <taxon>Bacteria</taxon>
        <taxon>Pseudomonadati</taxon>
        <taxon>Bacteroidota</taxon>
        <taxon>Cytophagia</taxon>
        <taxon>Cytophagales</taxon>
        <taxon>Spirosomataceae</taxon>
        <taxon>Dyadobacter</taxon>
    </lineage>
</organism>
<evidence type="ECO:0000256" key="3">
    <source>
        <dbReference type="SAM" id="SignalP"/>
    </source>
</evidence>
<dbReference type="RefSeq" id="WP_167271297.1">
    <property type="nucleotide sequence ID" value="NZ_JAASQJ010000003.1"/>
</dbReference>
<dbReference type="InterPro" id="IPR024983">
    <property type="entry name" value="CHAT_dom"/>
</dbReference>
<feature type="signal peptide" evidence="3">
    <location>
        <begin position="1"/>
        <end position="21"/>
    </location>
</feature>
<dbReference type="Pfam" id="PF12770">
    <property type="entry name" value="CHAT"/>
    <property type="match status" value="1"/>
</dbReference>
<keyword evidence="6" id="KW-1185">Reference proteome</keyword>
<accession>A0ABX0ULA5</accession>
<name>A0ABX0ULA5_9BACT</name>
<dbReference type="PANTHER" id="PTHR10098">
    <property type="entry name" value="RAPSYN-RELATED"/>
    <property type="match status" value="1"/>
</dbReference>
<evidence type="ECO:0000259" key="4">
    <source>
        <dbReference type="Pfam" id="PF12770"/>
    </source>
</evidence>
<dbReference type="SUPFAM" id="SSF48452">
    <property type="entry name" value="TPR-like"/>
    <property type="match status" value="2"/>
</dbReference>
<proteinExistence type="predicted"/>
<dbReference type="Gene3D" id="1.25.40.10">
    <property type="entry name" value="Tetratricopeptide repeat domain"/>
    <property type="match status" value="2"/>
</dbReference>
<evidence type="ECO:0000313" key="5">
    <source>
        <dbReference type="EMBL" id="NIJ53779.1"/>
    </source>
</evidence>
<feature type="transmembrane region" description="Helical" evidence="2">
    <location>
        <begin position="890"/>
        <end position="909"/>
    </location>
</feature>
<keyword evidence="3" id="KW-0732">Signal</keyword>
<feature type="repeat" description="TPR" evidence="1">
    <location>
        <begin position="111"/>
        <end position="144"/>
    </location>
</feature>
<dbReference type="SMART" id="SM00028">
    <property type="entry name" value="TPR"/>
    <property type="match status" value="4"/>
</dbReference>
<dbReference type="PANTHER" id="PTHR10098:SF108">
    <property type="entry name" value="TETRATRICOPEPTIDE REPEAT PROTEIN 28"/>
    <property type="match status" value="1"/>
</dbReference>
<dbReference type="InterPro" id="IPR011990">
    <property type="entry name" value="TPR-like_helical_dom_sf"/>
</dbReference>
<reference evidence="5 6" key="1">
    <citation type="submission" date="2020-03" db="EMBL/GenBank/DDBJ databases">
        <title>Genomic Encyclopedia of Type Strains, Phase IV (KMG-IV): sequencing the most valuable type-strain genomes for metagenomic binning, comparative biology and taxonomic classification.</title>
        <authorList>
            <person name="Goeker M."/>
        </authorList>
    </citation>
    <scope>NUCLEOTIDE SEQUENCE [LARGE SCALE GENOMIC DNA]</scope>
    <source>
        <strain evidence="5 6">DSM 102865</strain>
    </source>
</reference>
<dbReference type="Proteomes" id="UP001179181">
    <property type="component" value="Unassembled WGS sequence"/>
</dbReference>
<comment type="caution">
    <text evidence="5">The sequence shown here is derived from an EMBL/GenBank/DDBJ whole genome shotgun (WGS) entry which is preliminary data.</text>
</comment>
<keyword evidence="2" id="KW-0812">Transmembrane</keyword>
<dbReference type="Pfam" id="PF13181">
    <property type="entry name" value="TPR_8"/>
    <property type="match status" value="2"/>
</dbReference>
<dbReference type="PROSITE" id="PS50005">
    <property type="entry name" value="TPR"/>
    <property type="match status" value="1"/>
</dbReference>
<keyword evidence="2" id="KW-1133">Transmembrane helix</keyword>
<gene>
    <name evidence="5" type="ORF">FHS68_002961</name>
</gene>
<keyword evidence="1" id="KW-0802">TPR repeat</keyword>
<evidence type="ECO:0000313" key="6">
    <source>
        <dbReference type="Proteomes" id="UP001179181"/>
    </source>
</evidence>
<feature type="chain" id="PRO_5046757159" evidence="3">
    <location>
        <begin position="22"/>
        <end position="919"/>
    </location>
</feature>
<keyword evidence="2" id="KW-0472">Membrane</keyword>
<feature type="domain" description="CHAT" evidence="4">
    <location>
        <begin position="612"/>
        <end position="878"/>
    </location>
</feature>
<protein>
    <submittedName>
        <fullName evidence="5">CHAT domain-containing protein</fullName>
    </submittedName>
</protein>
<dbReference type="InterPro" id="IPR019734">
    <property type="entry name" value="TPR_rpt"/>
</dbReference>
<evidence type="ECO:0000256" key="1">
    <source>
        <dbReference type="PROSITE-ProRule" id="PRU00339"/>
    </source>
</evidence>
<evidence type="ECO:0000256" key="2">
    <source>
        <dbReference type="SAM" id="Phobius"/>
    </source>
</evidence>
<dbReference type="EMBL" id="JAASQJ010000003">
    <property type="protein sequence ID" value="NIJ53779.1"/>
    <property type="molecule type" value="Genomic_DNA"/>
</dbReference>